<dbReference type="CDD" id="cd02440">
    <property type="entry name" value="AdoMet_MTases"/>
    <property type="match status" value="1"/>
</dbReference>
<evidence type="ECO:0000313" key="2">
    <source>
        <dbReference type="Proteomes" id="UP000800093"/>
    </source>
</evidence>
<dbReference type="Pfam" id="PF13489">
    <property type="entry name" value="Methyltransf_23"/>
    <property type="match status" value="1"/>
</dbReference>
<dbReference type="GO" id="GO:0032259">
    <property type="term" value="P:methylation"/>
    <property type="evidence" value="ECO:0007669"/>
    <property type="project" value="UniProtKB-KW"/>
</dbReference>
<feature type="non-terminal residue" evidence="1">
    <location>
        <position position="316"/>
    </location>
</feature>
<accession>A0A9P4N424</accession>
<gene>
    <name evidence="1" type="ORF">CC78DRAFT_430876</name>
</gene>
<keyword evidence="1" id="KW-0489">Methyltransferase</keyword>
<organism evidence="1 2">
    <name type="scientific">Lojkania enalia</name>
    <dbReference type="NCBI Taxonomy" id="147567"/>
    <lineage>
        <taxon>Eukaryota</taxon>
        <taxon>Fungi</taxon>
        <taxon>Dikarya</taxon>
        <taxon>Ascomycota</taxon>
        <taxon>Pezizomycotina</taxon>
        <taxon>Dothideomycetes</taxon>
        <taxon>Pleosporomycetidae</taxon>
        <taxon>Pleosporales</taxon>
        <taxon>Pleosporales incertae sedis</taxon>
        <taxon>Lojkania</taxon>
    </lineage>
</organism>
<sequence length="316" mass="35398">IDTSASDSDTDSAFDGTSTASTSLASSILNYEYSNGRRYHGYRSGSYVLPNDDEEQDRLDLLHHIFLLMLGGKLYDAPLPTPPSRVLDIGTGTGIWAIDFADENPGSEVLGTDLSPIQPTWVPPNCKFYIDDAESEWVFSGPKFDFIHCRGMSGSIGDWDALVAKAYDHVADGGAVEFQEPEAWVYSDDATIERASSLLQWQELCNEAAGKFGKELRIGASLKGRMERRGFVDVRETMIKVPIGPWPKDPHYKEIGRYQREHMAMGIEPYTFGFIGKVLGWSQDECRVITSKVVNEVRDKSLHLYIKFYFVSGRRP</sequence>
<dbReference type="Gene3D" id="3.40.50.150">
    <property type="entry name" value="Vaccinia Virus protein VP39"/>
    <property type="match status" value="1"/>
</dbReference>
<protein>
    <submittedName>
        <fullName evidence="1">S-adenosyl-L-methionine-dependent methyltransferase</fullName>
    </submittedName>
</protein>
<dbReference type="EMBL" id="ML986611">
    <property type="protein sequence ID" value="KAF2265077.1"/>
    <property type="molecule type" value="Genomic_DNA"/>
</dbReference>
<dbReference type="Proteomes" id="UP000800093">
    <property type="component" value="Unassembled WGS sequence"/>
</dbReference>
<dbReference type="AlphaFoldDB" id="A0A9P4N424"/>
<feature type="non-terminal residue" evidence="1">
    <location>
        <position position="1"/>
    </location>
</feature>
<dbReference type="OrthoDB" id="2013972at2759"/>
<dbReference type="PANTHER" id="PTHR43591:SF10">
    <property type="entry name" value="ABC TRANSMEMBRANE TYPE-1 DOMAIN-CONTAINING PROTEIN-RELATED"/>
    <property type="match status" value="1"/>
</dbReference>
<proteinExistence type="predicted"/>
<dbReference type="GO" id="GO:0008168">
    <property type="term" value="F:methyltransferase activity"/>
    <property type="evidence" value="ECO:0007669"/>
    <property type="project" value="UniProtKB-KW"/>
</dbReference>
<evidence type="ECO:0000313" key="1">
    <source>
        <dbReference type="EMBL" id="KAF2265077.1"/>
    </source>
</evidence>
<dbReference type="InterPro" id="IPR029063">
    <property type="entry name" value="SAM-dependent_MTases_sf"/>
</dbReference>
<dbReference type="SUPFAM" id="SSF53335">
    <property type="entry name" value="S-adenosyl-L-methionine-dependent methyltransferases"/>
    <property type="match status" value="1"/>
</dbReference>
<keyword evidence="2" id="KW-1185">Reference proteome</keyword>
<dbReference type="PANTHER" id="PTHR43591">
    <property type="entry name" value="METHYLTRANSFERASE"/>
    <property type="match status" value="1"/>
</dbReference>
<keyword evidence="1" id="KW-0808">Transferase</keyword>
<comment type="caution">
    <text evidence="1">The sequence shown here is derived from an EMBL/GenBank/DDBJ whole genome shotgun (WGS) entry which is preliminary data.</text>
</comment>
<name>A0A9P4N424_9PLEO</name>
<reference evidence="2" key="1">
    <citation type="journal article" date="2020" name="Stud. Mycol.">
        <title>101 Dothideomycetes genomes: A test case for predicting lifestyles and emergence of pathogens.</title>
        <authorList>
            <person name="Haridas S."/>
            <person name="Albert R."/>
            <person name="Binder M."/>
            <person name="Bloem J."/>
            <person name="LaButti K."/>
            <person name="Salamov A."/>
            <person name="Andreopoulos B."/>
            <person name="Baker S."/>
            <person name="Barry K."/>
            <person name="Bills G."/>
            <person name="Bluhm B."/>
            <person name="Cannon C."/>
            <person name="Castanera R."/>
            <person name="Culley D."/>
            <person name="Daum C."/>
            <person name="Ezra D."/>
            <person name="Gonzalez J."/>
            <person name="Henrissat B."/>
            <person name="Kuo A."/>
            <person name="Liang C."/>
            <person name="Lipzen A."/>
            <person name="Lutzoni F."/>
            <person name="Magnuson J."/>
            <person name="Mondo S."/>
            <person name="Nolan M."/>
            <person name="Ohm R."/>
            <person name="Pangilinan J."/>
            <person name="Park H.-J."/>
            <person name="Ramirez L."/>
            <person name="Alfaro M."/>
            <person name="Sun H."/>
            <person name="Tritt A."/>
            <person name="Yoshinaga Y."/>
            <person name="Zwiers L.-H."/>
            <person name="Turgeon B."/>
            <person name="Goodwin S."/>
            <person name="Spatafora J."/>
            <person name="Crous P."/>
            <person name="Grigoriev I."/>
        </authorList>
    </citation>
    <scope>NUCLEOTIDE SEQUENCE [LARGE SCALE GENOMIC DNA]</scope>
    <source>
        <strain evidence="2">CBS 304.66</strain>
    </source>
</reference>